<dbReference type="SUPFAM" id="SSF53335">
    <property type="entry name" value="S-adenosyl-L-methionine-dependent methyltransferases"/>
    <property type="match status" value="1"/>
</dbReference>
<accession>A0A6N7EK76</accession>
<comment type="caution">
    <text evidence="1">The sequence shown here is derived from an EMBL/GenBank/DDBJ whole genome shotgun (WGS) entry which is preliminary data.</text>
</comment>
<keyword evidence="1" id="KW-0808">Transferase</keyword>
<evidence type="ECO:0000313" key="2">
    <source>
        <dbReference type="Proteomes" id="UP000437709"/>
    </source>
</evidence>
<dbReference type="GO" id="GO:0008168">
    <property type="term" value="F:methyltransferase activity"/>
    <property type="evidence" value="ECO:0007669"/>
    <property type="project" value="UniProtKB-KW"/>
</dbReference>
<dbReference type="OrthoDB" id="9805171at2"/>
<organism evidence="1 2">
    <name type="scientific">Georgenia subflava</name>
    <dbReference type="NCBI Taxonomy" id="1622177"/>
    <lineage>
        <taxon>Bacteria</taxon>
        <taxon>Bacillati</taxon>
        <taxon>Actinomycetota</taxon>
        <taxon>Actinomycetes</taxon>
        <taxon>Micrococcales</taxon>
        <taxon>Bogoriellaceae</taxon>
        <taxon>Georgenia</taxon>
    </lineage>
</organism>
<evidence type="ECO:0000313" key="1">
    <source>
        <dbReference type="EMBL" id="MPV38762.1"/>
    </source>
</evidence>
<dbReference type="InterPro" id="IPR029063">
    <property type="entry name" value="SAM-dependent_MTases_sf"/>
</dbReference>
<reference evidence="1 2" key="1">
    <citation type="submission" date="2019-10" db="EMBL/GenBank/DDBJ databases">
        <title>Georgenia wutianyii sp. nov. and Georgenia yuyongxinii sp. nov. isolated from plateau pika (Ochotona curzoniae) in the Qinghai-Tibet plateau of China.</title>
        <authorList>
            <person name="Tian Z."/>
        </authorList>
    </citation>
    <scope>NUCLEOTIDE SEQUENCE [LARGE SCALE GENOMIC DNA]</scope>
    <source>
        <strain evidence="1 2">JCM 19765</strain>
    </source>
</reference>
<dbReference type="GO" id="GO:0032259">
    <property type="term" value="P:methylation"/>
    <property type="evidence" value="ECO:0007669"/>
    <property type="project" value="UniProtKB-KW"/>
</dbReference>
<name>A0A6N7EK76_9MICO</name>
<dbReference type="Proteomes" id="UP000437709">
    <property type="component" value="Unassembled WGS sequence"/>
</dbReference>
<protein>
    <submittedName>
        <fullName evidence="1">Methyltransferase type 11</fullName>
    </submittedName>
</protein>
<proteinExistence type="predicted"/>
<dbReference type="AlphaFoldDB" id="A0A6N7EK76"/>
<sequence length="215" mass="24115">MRRLLVESPTSLGARARLRRWDLFRANFPDVTEMSVLDLGGTVESWQRAPVTPRRVTVLNLFEPGESRDDSVVPVAGDACAARSALESAGSDTSFDLVFSNSLLEHVGGHARRVDLAREIDALAPRHWVQTPYRYFPVEPHWLFPGMQFAPTKARVAIARHWPLVHTRPKTYEGARSSVLWTELVGVTEMQAYFPSSTILRERLAGLPKSLIAVR</sequence>
<gene>
    <name evidence="1" type="ORF">GB881_17245</name>
</gene>
<dbReference type="EMBL" id="WHPC01000108">
    <property type="protein sequence ID" value="MPV38762.1"/>
    <property type="molecule type" value="Genomic_DNA"/>
</dbReference>
<keyword evidence="1" id="KW-0489">Methyltransferase</keyword>
<keyword evidence="2" id="KW-1185">Reference proteome</keyword>